<evidence type="ECO:0000313" key="3">
    <source>
        <dbReference type="Proteomes" id="UP001597545"/>
    </source>
</evidence>
<dbReference type="InterPro" id="IPR036515">
    <property type="entry name" value="Transposase_17_sf"/>
</dbReference>
<comment type="caution">
    <text evidence="2">The sequence shown here is derived from an EMBL/GenBank/DDBJ whole genome shotgun (WGS) entry which is preliminary data.</text>
</comment>
<dbReference type="PANTHER" id="PTHR36966">
    <property type="entry name" value="REP-ASSOCIATED TYROSINE TRANSPOSASE"/>
    <property type="match status" value="1"/>
</dbReference>
<dbReference type="EMBL" id="JBHULR010000003">
    <property type="protein sequence ID" value="MFD2547205.1"/>
    <property type="molecule type" value="Genomic_DNA"/>
</dbReference>
<feature type="domain" description="Transposase IS200-like" evidence="1">
    <location>
        <begin position="9"/>
        <end position="148"/>
    </location>
</feature>
<evidence type="ECO:0000313" key="2">
    <source>
        <dbReference type="EMBL" id="MFD2547205.1"/>
    </source>
</evidence>
<accession>A0ABW5KGS0</accession>
<dbReference type="SUPFAM" id="SSF143422">
    <property type="entry name" value="Transposase IS200-like"/>
    <property type="match status" value="1"/>
</dbReference>
<organism evidence="2 3">
    <name type="scientific">Sphingobacterium suaedae</name>
    <dbReference type="NCBI Taxonomy" id="1686402"/>
    <lineage>
        <taxon>Bacteria</taxon>
        <taxon>Pseudomonadati</taxon>
        <taxon>Bacteroidota</taxon>
        <taxon>Sphingobacteriia</taxon>
        <taxon>Sphingobacteriales</taxon>
        <taxon>Sphingobacteriaceae</taxon>
        <taxon>Sphingobacterium</taxon>
    </lineage>
</organism>
<evidence type="ECO:0000259" key="1">
    <source>
        <dbReference type="SMART" id="SM01321"/>
    </source>
</evidence>
<dbReference type="Pfam" id="PF01797">
    <property type="entry name" value="Y1_Tnp"/>
    <property type="match status" value="1"/>
</dbReference>
<name>A0ABW5KGS0_9SPHI</name>
<dbReference type="SMART" id="SM01321">
    <property type="entry name" value="Y1_Tnp"/>
    <property type="match status" value="1"/>
</dbReference>
<gene>
    <name evidence="2" type="ORF">ACFSR5_06040</name>
</gene>
<dbReference type="PANTHER" id="PTHR36966:SF1">
    <property type="entry name" value="REP-ASSOCIATED TYROSINE TRANSPOSASE"/>
    <property type="match status" value="1"/>
</dbReference>
<keyword evidence="3" id="KW-1185">Reference proteome</keyword>
<dbReference type="Proteomes" id="UP001597545">
    <property type="component" value="Unassembled WGS sequence"/>
</dbReference>
<dbReference type="NCBIfam" id="NF047646">
    <property type="entry name" value="REP_Tyr_transpos"/>
    <property type="match status" value="1"/>
</dbReference>
<proteinExistence type="predicted"/>
<dbReference type="InterPro" id="IPR002686">
    <property type="entry name" value="Transposase_17"/>
</dbReference>
<protein>
    <submittedName>
        <fullName evidence="2">Transposase</fullName>
    </submittedName>
</protein>
<reference evidence="3" key="1">
    <citation type="journal article" date="2019" name="Int. J. Syst. Evol. Microbiol.">
        <title>The Global Catalogue of Microorganisms (GCM) 10K type strain sequencing project: providing services to taxonomists for standard genome sequencing and annotation.</title>
        <authorList>
            <consortium name="The Broad Institute Genomics Platform"/>
            <consortium name="The Broad Institute Genome Sequencing Center for Infectious Disease"/>
            <person name="Wu L."/>
            <person name="Ma J."/>
        </authorList>
    </citation>
    <scope>NUCLEOTIDE SEQUENCE [LARGE SCALE GENOMIC DNA]</scope>
    <source>
        <strain evidence="3">KCTC 42662</strain>
    </source>
</reference>
<dbReference type="InterPro" id="IPR052715">
    <property type="entry name" value="RAYT_transposase"/>
</dbReference>
<sequence length="181" mass="21338">MSEKYKFHDADGLYFISFATVYWIDVFIRRSYFDLIIDSLAYCRKEKGMEIFAWCIMPSHLHLIFRAKDGNPGRLIKSLKVYTSKRIRIEIANNPQESRKEWLLGMMKHAGKRNSNVKDTQFWQQQNHPIELWSPEVIEQKLNYIHSNPVEAGFVEEAHHWKYSSARDYSGGKGVLDIDHV</sequence>
<dbReference type="RefSeq" id="WP_380901737.1">
    <property type="nucleotide sequence ID" value="NZ_JBHUEG010000007.1"/>
</dbReference>
<dbReference type="Gene3D" id="3.30.70.1290">
    <property type="entry name" value="Transposase IS200-like"/>
    <property type="match status" value="1"/>
</dbReference>